<dbReference type="PIRSF" id="PIRSF016557">
    <property type="entry name" value="Caps_synth_CpsB"/>
    <property type="match status" value="1"/>
</dbReference>
<keyword evidence="3" id="KW-0378">Hydrolase</keyword>
<dbReference type="PANTHER" id="PTHR39181:SF1">
    <property type="entry name" value="TYROSINE-PROTEIN PHOSPHATASE YWQE"/>
    <property type="match status" value="1"/>
</dbReference>
<dbReference type="EC" id="3.1.3.48" evidence="2"/>
<comment type="caution">
    <text evidence="5">The sequence shown here is derived from an EMBL/GenBank/DDBJ whole genome shotgun (WGS) entry which is preliminary data.</text>
</comment>
<dbReference type="Gene3D" id="3.20.20.140">
    <property type="entry name" value="Metal-dependent hydrolases"/>
    <property type="match status" value="1"/>
</dbReference>
<dbReference type="Pfam" id="PF19567">
    <property type="entry name" value="CpsB_CapC"/>
    <property type="match status" value="1"/>
</dbReference>
<dbReference type="GO" id="GO:0004725">
    <property type="term" value="F:protein tyrosine phosphatase activity"/>
    <property type="evidence" value="ECO:0007669"/>
    <property type="project" value="UniProtKB-EC"/>
</dbReference>
<name>A0A1Y1QCJ8_9GAMM</name>
<evidence type="ECO:0000313" key="5">
    <source>
        <dbReference type="EMBL" id="OQX02621.1"/>
    </source>
</evidence>
<dbReference type="GO" id="GO:0030145">
    <property type="term" value="F:manganese ion binding"/>
    <property type="evidence" value="ECO:0007669"/>
    <property type="project" value="InterPro"/>
</dbReference>
<gene>
    <name evidence="5" type="ORF">BWK73_42150</name>
</gene>
<evidence type="ECO:0000256" key="4">
    <source>
        <dbReference type="ARBA" id="ARBA00051722"/>
    </source>
</evidence>
<evidence type="ECO:0000256" key="3">
    <source>
        <dbReference type="ARBA" id="ARBA00022801"/>
    </source>
</evidence>
<dbReference type="Proteomes" id="UP000192491">
    <property type="component" value="Unassembled WGS sequence"/>
</dbReference>
<comment type="similarity">
    <text evidence="1">Belongs to the metallo-dependent hydrolases superfamily. CpsB/CapC family.</text>
</comment>
<dbReference type="AlphaFoldDB" id="A0A1Y1QCJ8"/>
<evidence type="ECO:0000313" key="6">
    <source>
        <dbReference type="Proteomes" id="UP000192491"/>
    </source>
</evidence>
<dbReference type="EMBL" id="MTEJ01000471">
    <property type="protein sequence ID" value="OQX02621.1"/>
    <property type="molecule type" value="Genomic_DNA"/>
</dbReference>
<organism evidence="5 6">
    <name type="scientific">Thiothrix lacustris</name>
    <dbReference type="NCBI Taxonomy" id="525917"/>
    <lineage>
        <taxon>Bacteria</taxon>
        <taxon>Pseudomonadati</taxon>
        <taxon>Pseudomonadota</taxon>
        <taxon>Gammaproteobacteria</taxon>
        <taxon>Thiotrichales</taxon>
        <taxon>Thiotrichaceae</taxon>
        <taxon>Thiothrix</taxon>
    </lineage>
</organism>
<proteinExistence type="inferred from homology"/>
<evidence type="ECO:0000256" key="2">
    <source>
        <dbReference type="ARBA" id="ARBA00013064"/>
    </source>
</evidence>
<protein>
    <recommendedName>
        <fullName evidence="2">protein-tyrosine-phosphatase</fullName>
        <ecNumber evidence="2">3.1.3.48</ecNumber>
    </recommendedName>
</protein>
<sequence length="276" mass="30378">MIDLHSHILPALCDGSQDLETSLAMARIAVADGTTHLACTPHINPPIYHNHKEGIATAMEQLQAELDARQIPLRLVIGADVNMTPDVMRGLKQGTIPTLNGSRYFLLEPSHHVPVPDFLGQIENFLNAGYVPVITHPERLSWFNSHYEEFVEAAKMGAWMQITAGAIAGHFGKTVKQGAERLLLDGYVHIIASDAHGIKQRPPTLSEGVEAAAKLLNNPDEAKRMVMERPQAILDNIPPDSITPALAFQHSVGNTLNLSRTEQPTPTKSWFRSLFR</sequence>
<dbReference type="InterPro" id="IPR016195">
    <property type="entry name" value="Pol/histidinol_Pase-like"/>
</dbReference>
<reference evidence="5 6" key="1">
    <citation type="submission" date="2017-01" db="EMBL/GenBank/DDBJ databases">
        <title>Novel large sulfur bacteria in the metagenomes of groundwater-fed chemosynthetic microbial mats in the Lake Huron basin.</title>
        <authorList>
            <person name="Sharrar A.M."/>
            <person name="Flood B.E."/>
            <person name="Bailey J.V."/>
            <person name="Jones D.S."/>
            <person name="Biddanda B."/>
            <person name="Ruberg S.A."/>
            <person name="Marcus D.N."/>
            <person name="Dick G.J."/>
        </authorList>
    </citation>
    <scope>NUCLEOTIDE SEQUENCE [LARGE SCALE GENOMIC DNA]</scope>
    <source>
        <strain evidence="5">A8</strain>
    </source>
</reference>
<comment type="catalytic activity">
    <reaction evidence="4">
        <text>O-phospho-L-tyrosyl-[protein] + H2O = L-tyrosyl-[protein] + phosphate</text>
        <dbReference type="Rhea" id="RHEA:10684"/>
        <dbReference type="Rhea" id="RHEA-COMP:10136"/>
        <dbReference type="Rhea" id="RHEA-COMP:20101"/>
        <dbReference type="ChEBI" id="CHEBI:15377"/>
        <dbReference type="ChEBI" id="CHEBI:43474"/>
        <dbReference type="ChEBI" id="CHEBI:46858"/>
        <dbReference type="ChEBI" id="CHEBI:61978"/>
        <dbReference type="EC" id="3.1.3.48"/>
    </reaction>
</comment>
<dbReference type="InterPro" id="IPR016667">
    <property type="entry name" value="Caps_polysacc_synth_CpsB/CapC"/>
</dbReference>
<dbReference type="SUPFAM" id="SSF89550">
    <property type="entry name" value="PHP domain-like"/>
    <property type="match status" value="1"/>
</dbReference>
<accession>A0A1Y1QCJ8</accession>
<evidence type="ECO:0000256" key="1">
    <source>
        <dbReference type="ARBA" id="ARBA00005750"/>
    </source>
</evidence>
<dbReference type="PANTHER" id="PTHR39181">
    <property type="entry name" value="TYROSINE-PROTEIN PHOSPHATASE YWQE"/>
    <property type="match status" value="1"/>
</dbReference>